<proteinExistence type="predicted"/>
<dbReference type="InterPro" id="IPR036910">
    <property type="entry name" value="HMG_box_dom_sf"/>
</dbReference>
<sequence>MPPSTPRSAYHLYFRFYKNVLLYPSLRMDPIRDGEKDRELYKRYVQTVLNANTDDLAIEENGGQQRYIGNVSFVVMSKKVSKKWREVDELTRSVFKELAKEDGERYKKVSSMFG</sequence>
<evidence type="ECO:0000313" key="1">
    <source>
        <dbReference type="EMBL" id="KAL3783654.1"/>
    </source>
</evidence>
<name>A0ABD3P611_9STRA</name>
<dbReference type="EMBL" id="JABMIG020000254">
    <property type="protein sequence ID" value="KAL3783654.1"/>
    <property type="molecule type" value="Genomic_DNA"/>
</dbReference>
<keyword evidence="2" id="KW-1185">Reference proteome</keyword>
<accession>A0ABD3P611</accession>
<dbReference type="CDD" id="cd00084">
    <property type="entry name" value="HMG-box_SF"/>
    <property type="match status" value="1"/>
</dbReference>
<dbReference type="SUPFAM" id="SSF47095">
    <property type="entry name" value="HMG-box"/>
    <property type="match status" value="1"/>
</dbReference>
<reference evidence="1 2" key="1">
    <citation type="journal article" date="2020" name="G3 (Bethesda)">
        <title>Improved Reference Genome for Cyclotella cryptica CCMP332, a Model for Cell Wall Morphogenesis, Salinity Adaptation, and Lipid Production in Diatoms (Bacillariophyta).</title>
        <authorList>
            <person name="Roberts W.R."/>
            <person name="Downey K.M."/>
            <person name="Ruck E.C."/>
            <person name="Traller J.C."/>
            <person name="Alverson A.J."/>
        </authorList>
    </citation>
    <scope>NUCLEOTIDE SEQUENCE [LARGE SCALE GENOMIC DNA]</scope>
    <source>
        <strain evidence="1 2">CCMP332</strain>
    </source>
</reference>
<dbReference type="Gene3D" id="1.10.30.10">
    <property type="entry name" value="High mobility group box domain"/>
    <property type="match status" value="1"/>
</dbReference>
<protein>
    <submittedName>
        <fullName evidence="1">Uncharacterized protein</fullName>
    </submittedName>
</protein>
<gene>
    <name evidence="1" type="ORF">HJC23_004829</name>
</gene>
<dbReference type="Proteomes" id="UP001516023">
    <property type="component" value="Unassembled WGS sequence"/>
</dbReference>
<evidence type="ECO:0000313" key="2">
    <source>
        <dbReference type="Proteomes" id="UP001516023"/>
    </source>
</evidence>
<dbReference type="AlphaFoldDB" id="A0ABD3P611"/>
<organism evidence="1 2">
    <name type="scientific">Cyclotella cryptica</name>
    <dbReference type="NCBI Taxonomy" id="29204"/>
    <lineage>
        <taxon>Eukaryota</taxon>
        <taxon>Sar</taxon>
        <taxon>Stramenopiles</taxon>
        <taxon>Ochrophyta</taxon>
        <taxon>Bacillariophyta</taxon>
        <taxon>Coscinodiscophyceae</taxon>
        <taxon>Thalassiosirophycidae</taxon>
        <taxon>Stephanodiscales</taxon>
        <taxon>Stephanodiscaceae</taxon>
        <taxon>Cyclotella</taxon>
    </lineage>
</organism>
<comment type="caution">
    <text evidence="1">The sequence shown here is derived from an EMBL/GenBank/DDBJ whole genome shotgun (WGS) entry which is preliminary data.</text>
</comment>